<dbReference type="InterPro" id="IPR027417">
    <property type="entry name" value="P-loop_NTPase"/>
</dbReference>
<dbReference type="InterPro" id="IPR050311">
    <property type="entry name" value="ORC1/CDC6"/>
</dbReference>
<dbReference type="InterPro" id="IPR049945">
    <property type="entry name" value="AAA_22"/>
</dbReference>
<evidence type="ECO:0000259" key="6">
    <source>
        <dbReference type="SMART" id="SM01074"/>
    </source>
</evidence>
<comment type="similarity">
    <text evidence="1 5">Belongs to the CDC6/cdc18 family.</text>
</comment>
<dbReference type="InterPro" id="IPR036390">
    <property type="entry name" value="WH_DNA-bd_sf"/>
</dbReference>
<dbReference type="SMART" id="SM01074">
    <property type="entry name" value="Cdc6_C"/>
    <property type="match status" value="1"/>
</dbReference>
<dbReference type="GO" id="GO:0005524">
    <property type="term" value="F:ATP binding"/>
    <property type="evidence" value="ECO:0007669"/>
    <property type="project" value="UniProtKB-UniRule"/>
</dbReference>
<evidence type="ECO:0000256" key="5">
    <source>
        <dbReference type="HAMAP-Rule" id="MF_01407"/>
    </source>
</evidence>
<dbReference type="AlphaFoldDB" id="A0A429G9U4"/>
<dbReference type="SUPFAM" id="SSF52540">
    <property type="entry name" value="P-loop containing nucleoside triphosphate hydrolases"/>
    <property type="match status" value="1"/>
</dbReference>
<keyword evidence="3 5" id="KW-0547">Nucleotide-binding</keyword>
<dbReference type="HAMAP" id="MF_01407">
    <property type="entry name" value="ORC1_type_DNA_replic_protein"/>
    <property type="match status" value="1"/>
</dbReference>
<feature type="domain" description="Cdc6 C-terminal" evidence="6">
    <location>
        <begin position="293"/>
        <end position="377"/>
    </location>
</feature>
<sequence>MNFIKALSLGVTIPIVRDPRFFSDSYTPSKLPHREKEVEILYNTLSSGYELNEGLALLKGEPGIGKTSVAKLSASKLSNLGIGTVHINCRTYRSPSSALQKIIASIIPGVPERGLSYEEMVLMLEKIMSREGKPLLIILDEIEYLREGETLVYTLLRLHEGGATKSPTLVAVARWDPPYTLDDSIKSFMILKLTLEKYNASQLRDILDYRASEALYDGSYDSDVIEKVVELSKHTGNARIALKILFSAARLAEERGMSLITPDLVSEAAARIGVVGITEDSLMPLDTHDKLLLLAAARRLAMTSRGWIKMGDLLEEYKLICEELGVIPYKYTAVWKRVRELRNMGFMEAKRSGEGMKGQSTLISLGSIPAERLAEKLKEILREDLSPLPSSF</sequence>
<name>A0A429G9U4_9CREN</name>
<dbReference type="Gene3D" id="1.10.10.10">
    <property type="entry name" value="Winged helix-like DNA-binding domain superfamily/Winged helix DNA-binding domain"/>
    <property type="match status" value="1"/>
</dbReference>
<reference evidence="7 8" key="1">
    <citation type="submission" date="2018-10" db="EMBL/GenBank/DDBJ databases">
        <title>Co-occurring genomic capacity for anaerobic methane metabolism and dissimilatory sulfite reduction discovered in the Korarchaeota.</title>
        <authorList>
            <person name="Mckay L.J."/>
            <person name="Dlakic M."/>
            <person name="Fields M.W."/>
            <person name="Delmont T.O."/>
            <person name="Eren A.M."/>
            <person name="Jay Z.J."/>
            <person name="Klingelsmith K.B."/>
            <person name="Rusch D.B."/>
            <person name="Inskeep W.P."/>
        </authorList>
    </citation>
    <scope>NUCLEOTIDE SEQUENCE [LARGE SCALE GENOMIC DNA]</scope>
    <source>
        <strain evidence="7 8">WS</strain>
    </source>
</reference>
<evidence type="ECO:0000313" key="7">
    <source>
        <dbReference type="EMBL" id="RSN70580.1"/>
    </source>
</evidence>
<feature type="binding site" evidence="5">
    <location>
        <position position="198"/>
    </location>
    <ligand>
        <name>ATP</name>
        <dbReference type="ChEBI" id="CHEBI:30616"/>
    </ligand>
</feature>
<dbReference type="Pfam" id="PF09079">
    <property type="entry name" value="WHD_Cdc6"/>
    <property type="match status" value="1"/>
</dbReference>
<dbReference type="InterPro" id="IPR036388">
    <property type="entry name" value="WH-like_DNA-bd_sf"/>
</dbReference>
<organism evidence="7 8">
    <name type="scientific">Candidatus Korarchaeum cryptofilum</name>
    <dbReference type="NCBI Taxonomy" id="498846"/>
    <lineage>
        <taxon>Archaea</taxon>
        <taxon>Thermoproteota</taxon>
        <taxon>Candidatus Korarchaeia</taxon>
        <taxon>Candidatus Korarchaeales</taxon>
        <taxon>Candidatus Korarchaeaceae</taxon>
        <taxon>Candidatus Korarchaeum</taxon>
    </lineage>
</organism>
<comment type="function">
    <text evidence="5">Involved in regulation of DNA replication.</text>
</comment>
<feature type="binding site" evidence="5">
    <location>
        <position position="210"/>
    </location>
    <ligand>
        <name>ATP</name>
        <dbReference type="ChEBI" id="CHEBI:30616"/>
    </ligand>
</feature>
<comment type="caution">
    <text evidence="7">The sequence shown here is derived from an EMBL/GenBank/DDBJ whole genome shotgun (WGS) entry which is preliminary data.</text>
</comment>
<dbReference type="GO" id="GO:0016887">
    <property type="term" value="F:ATP hydrolysis activity"/>
    <property type="evidence" value="ECO:0007669"/>
    <property type="project" value="InterPro"/>
</dbReference>
<protein>
    <recommendedName>
        <fullName evidence="5">ORC1-type DNA replication protein</fullName>
    </recommendedName>
</protein>
<dbReference type="EMBL" id="RCOR01000006">
    <property type="protein sequence ID" value="RSN70580.1"/>
    <property type="molecule type" value="Genomic_DNA"/>
</dbReference>
<feature type="binding site" evidence="5">
    <location>
        <begin position="64"/>
        <end position="68"/>
    </location>
    <ligand>
        <name>ATP</name>
        <dbReference type="ChEBI" id="CHEBI:30616"/>
    </ligand>
</feature>
<dbReference type="CDD" id="cd00009">
    <property type="entry name" value="AAA"/>
    <property type="match status" value="1"/>
</dbReference>
<dbReference type="InterPro" id="IPR014277">
    <property type="entry name" value="Orc1/Cdc6_arc"/>
</dbReference>
<accession>A0A429G9U4</accession>
<keyword evidence="4 5" id="KW-0067">ATP-binding</keyword>
<dbReference type="SUPFAM" id="SSF46785">
    <property type="entry name" value="Winged helix' DNA-binding domain"/>
    <property type="match status" value="1"/>
</dbReference>
<evidence type="ECO:0000256" key="4">
    <source>
        <dbReference type="ARBA" id="ARBA00022840"/>
    </source>
</evidence>
<dbReference type="Pfam" id="PF13401">
    <property type="entry name" value="AAA_22"/>
    <property type="match status" value="1"/>
</dbReference>
<dbReference type="Gene3D" id="3.40.50.300">
    <property type="entry name" value="P-loop containing nucleotide triphosphate hydrolases"/>
    <property type="match status" value="1"/>
</dbReference>
<dbReference type="Proteomes" id="UP000278149">
    <property type="component" value="Unassembled WGS sequence"/>
</dbReference>
<evidence type="ECO:0000313" key="8">
    <source>
        <dbReference type="Proteomes" id="UP000278149"/>
    </source>
</evidence>
<proteinExistence type="inferred from homology"/>
<dbReference type="PANTHER" id="PTHR10763:SF26">
    <property type="entry name" value="CELL DIVISION CONTROL PROTEIN 6 HOMOLOG"/>
    <property type="match status" value="1"/>
</dbReference>
<evidence type="ECO:0000256" key="2">
    <source>
        <dbReference type="ARBA" id="ARBA00022705"/>
    </source>
</evidence>
<evidence type="ECO:0000256" key="3">
    <source>
        <dbReference type="ARBA" id="ARBA00022741"/>
    </source>
</evidence>
<dbReference type="Gene3D" id="1.10.8.60">
    <property type="match status" value="1"/>
</dbReference>
<dbReference type="NCBIfam" id="TIGR02928">
    <property type="entry name" value="orc1/cdc6 family replication initiation protein"/>
    <property type="match status" value="1"/>
</dbReference>
<keyword evidence="2 5" id="KW-0235">DNA replication</keyword>
<gene>
    <name evidence="7" type="ORF">D9Q81_00805</name>
</gene>
<dbReference type="FunFam" id="3.40.50.300:FF:003245">
    <property type="entry name" value="ORC1-type DNA replication protein"/>
    <property type="match status" value="1"/>
</dbReference>
<evidence type="ECO:0000256" key="1">
    <source>
        <dbReference type="ARBA" id="ARBA00006184"/>
    </source>
</evidence>
<dbReference type="Pfam" id="PF22703">
    <property type="entry name" value="Cdc6_lid"/>
    <property type="match status" value="1"/>
</dbReference>
<dbReference type="InterPro" id="IPR015163">
    <property type="entry name" value="Cdc6_C"/>
</dbReference>
<dbReference type="GO" id="GO:0006260">
    <property type="term" value="P:DNA replication"/>
    <property type="evidence" value="ECO:0007669"/>
    <property type="project" value="UniProtKB-UniRule"/>
</dbReference>
<dbReference type="PANTHER" id="PTHR10763">
    <property type="entry name" value="CELL DIVISION CONTROL PROTEIN 6-RELATED"/>
    <property type="match status" value="1"/>
</dbReference>
<dbReference type="InterPro" id="IPR055237">
    <property type="entry name" value="Cdc6_lid"/>
</dbReference>